<accession>A0ABT8PIM9</accession>
<gene>
    <name evidence="1" type="ORF">QZM52_27265</name>
</gene>
<organism evidence="1 2">
    <name type="scientific">Burkholderia metallica</name>
    <dbReference type="NCBI Taxonomy" id="488729"/>
    <lineage>
        <taxon>Bacteria</taxon>
        <taxon>Pseudomonadati</taxon>
        <taxon>Pseudomonadota</taxon>
        <taxon>Betaproteobacteria</taxon>
        <taxon>Burkholderiales</taxon>
        <taxon>Burkholderiaceae</taxon>
        <taxon>Burkholderia</taxon>
        <taxon>Burkholderia cepacia complex</taxon>
    </lineage>
</organism>
<keyword evidence="2" id="KW-1185">Reference proteome</keyword>
<dbReference type="RefSeq" id="WP_301756920.1">
    <property type="nucleotide sequence ID" value="NZ_JAUJSQ010000012.1"/>
</dbReference>
<dbReference type="EMBL" id="JAUJSQ010000012">
    <property type="protein sequence ID" value="MDN7934979.1"/>
    <property type="molecule type" value="Genomic_DNA"/>
</dbReference>
<reference evidence="1" key="1">
    <citation type="submission" date="2023-07" db="EMBL/GenBank/DDBJ databases">
        <title>A collection of bacterial strains from the Burkholderia cepacia Research Laboratory and Repository.</title>
        <authorList>
            <person name="Lipuma J."/>
            <person name="Spilker T."/>
            <person name="Caverly L."/>
        </authorList>
    </citation>
    <scope>NUCLEOTIDE SEQUENCE</scope>
    <source>
        <strain evidence="1">AU42020</strain>
    </source>
</reference>
<evidence type="ECO:0000313" key="1">
    <source>
        <dbReference type="EMBL" id="MDN7934979.1"/>
    </source>
</evidence>
<dbReference type="InterPro" id="IPR043733">
    <property type="entry name" value="DUF5677"/>
</dbReference>
<protein>
    <submittedName>
        <fullName evidence="1">DUF5677 domain-containing protein</fullName>
    </submittedName>
</protein>
<evidence type="ECO:0000313" key="2">
    <source>
        <dbReference type="Proteomes" id="UP001171606"/>
    </source>
</evidence>
<proteinExistence type="predicted"/>
<name>A0ABT8PIM9_9BURK</name>
<dbReference type="Proteomes" id="UP001171606">
    <property type="component" value="Unassembled WGS sequence"/>
</dbReference>
<dbReference type="Pfam" id="PF18928">
    <property type="entry name" value="DUF5677"/>
    <property type="match status" value="1"/>
</dbReference>
<comment type="caution">
    <text evidence="1">The sequence shown here is derived from an EMBL/GenBank/DDBJ whole genome shotgun (WGS) entry which is preliminary data.</text>
</comment>
<sequence length="352" mass="39664">MKNFREIVADYLDDHPETKGKIADSFIDQWLSENADKMIDKFAGQLAESLDSQQLEFVEGIHSDVAGFQERLFETWRAPLTRLDSLIAMCMEIGSEINVEYRSPGAHSPSSRRNITTRLHTRAVQIANEISCLLKGGYADGAMARWRSLHETTVILAFLGRHDDALASRFVDFQAIIRLKAATEYNEHHAALGFDPIDQAELAQYQTDRDAMLAKYGPSFANENGWAADVLKQKRVTFKDIEKFVELSYLRPQYGFASKNIHAGIDSIGYKLALSMSGKELLLAGPSNEGLIEPIQCTSYSLIFATGELIDTAPHDERSIMEGVLWRWHERLKIELIDAHDALRKRGESGRD</sequence>